<proteinExistence type="predicted"/>
<reference evidence="3" key="1">
    <citation type="submission" date="2021-01" db="EMBL/GenBank/DDBJ databases">
        <title>Modified the classification status of verrucomicrobia.</title>
        <authorList>
            <person name="Feng X."/>
        </authorList>
    </citation>
    <scope>NUCLEOTIDE SEQUENCE</scope>
    <source>
        <strain evidence="3">KCTC 22201</strain>
    </source>
</reference>
<keyword evidence="2" id="KW-0732">Signal</keyword>
<evidence type="ECO:0000313" key="4">
    <source>
        <dbReference type="Proteomes" id="UP000658278"/>
    </source>
</evidence>
<organism evidence="3 4">
    <name type="scientific">Haloferula rosea</name>
    <dbReference type="NCBI Taxonomy" id="490093"/>
    <lineage>
        <taxon>Bacteria</taxon>
        <taxon>Pseudomonadati</taxon>
        <taxon>Verrucomicrobiota</taxon>
        <taxon>Verrucomicrobiia</taxon>
        <taxon>Verrucomicrobiales</taxon>
        <taxon>Verrucomicrobiaceae</taxon>
        <taxon>Haloferula</taxon>
    </lineage>
</organism>
<dbReference type="AlphaFoldDB" id="A0A934RBP6"/>
<protein>
    <submittedName>
        <fullName evidence="3">Uncharacterized protein</fullName>
    </submittedName>
</protein>
<feature type="region of interest" description="Disordered" evidence="1">
    <location>
        <begin position="149"/>
        <end position="170"/>
    </location>
</feature>
<name>A0A934RBP6_9BACT</name>
<feature type="chain" id="PRO_5037254349" evidence="2">
    <location>
        <begin position="18"/>
        <end position="306"/>
    </location>
</feature>
<dbReference type="RefSeq" id="WP_200278106.1">
    <property type="nucleotide sequence ID" value="NZ_JAENII010000004.1"/>
</dbReference>
<dbReference type="Pfam" id="PF20311">
    <property type="entry name" value="DUF6607"/>
    <property type="match status" value="1"/>
</dbReference>
<evidence type="ECO:0000313" key="3">
    <source>
        <dbReference type="EMBL" id="MBK1826813.1"/>
    </source>
</evidence>
<evidence type="ECO:0000256" key="2">
    <source>
        <dbReference type="SAM" id="SignalP"/>
    </source>
</evidence>
<feature type="signal peptide" evidence="2">
    <location>
        <begin position="1"/>
        <end position="17"/>
    </location>
</feature>
<dbReference type="Proteomes" id="UP000658278">
    <property type="component" value="Unassembled WGS sequence"/>
</dbReference>
<sequence>MNATSLILLGLALPAVAANPPAQDREAILAMAGTHKVTFRFEETAQVAPDYTLKNGFYEADATEVVEVVEDTPTRITLQHLLVVGGEDKEPTVIKHWAQIWTWQDTEILDYCGSDDIHEWNKVTLKSAEVEGTWSQLVTQVDDTPRYESFGRWTHDAGESSWQSEPTRRPLPRREYTKRDDYDYLLVTNRHTLTNRGWVHFQDNRKVVDRDGEPRTVLCFETGLNRYVREEDPKAELARSWWNEHGEFWGEVREFWETSGEQAPQSFAYTTSKNGESLSKLLKRMQEKPPAPEEISAALQPYVISK</sequence>
<comment type="caution">
    <text evidence="3">The sequence shown here is derived from an EMBL/GenBank/DDBJ whole genome shotgun (WGS) entry which is preliminary data.</text>
</comment>
<accession>A0A934RBP6</accession>
<dbReference type="InterPro" id="IPR046715">
    <property type="entry name" value="DUF6607"/>
</dbReference>
<evidence type="ECO:0000256" key="1">
    <source>
        <dbReference type="SAM" id="MobiDB-lite"/>
    </source>
</evidence>
<dbReference type="EMBL" id="JAENII010000004">
    <property type="protein sequence ID" value="MBK1826813.1"/>
    <property type="molecule type" value="Genomic_DNA"/>
</dbReference>
<gene>
    <name evidence="3" type="ORF">JIN81_07270</name>
</gene>
<keyword evidence="4" id="KW-1185">Reference proteome</keyword>